<dbReference type="InterPro" id="IPR002110">
    <property type="entry name" value="Ankyrin_rpt"/>
</dbReference>
<feature type="repeat" description="ANK" evidence="8">
    <location>
        <begin position="716"/>
        <end position="750"/>
    </location>
</feature>
<feature type="compositionally biased region" description="Acidic residues" evidence="9">
    <location>
        <begin position="824"/>
        <end position="836"/>
    </location>
</feature>
<dbReference type="Pfam" id="PF00531">
    <property type="entry name" value="Death"/>
    <property type="match status" value="1"/>
</dbReference>
<dbReference type="PANTHER" id="PTHR24169">
    <property type="entry name" value="NUCLEAR FACTOR NF-KAPPA-B PROTEIN"/>
    <property type="match status" value="1"/>
</dbReference>
<dbReference type="SUPFAM" id="SSF47986">
    <property type="entry name" value="DEATH domain"/>
    <property type="match status" value="1"/>
</dbReference>
<dbReference type="InterPro" id="IPR037059">
    <property type="entry name" value="RHD_DNA_bind_dom_sf"/>
</dbReference>
<feature type="repeat" description="ANK" evidence="8">
    <location>
        <begin position="683"/>
        <end position="715"/>
    </location>
</feature>
<dbReference type="Gene3D" id="2.60.40.340">
    <property type="entry name" value="Rel homology domain (RHD), DNA-binding domain"/>
    <property type="match status" value="1"/>
</dbReference>
<evidence type="ECO:0000256" key="2">
    <source>
        <dbReference type="ARBA" id="ARBA00023015"/>
    </source>
</evidence>
<evidence type="ECO:0000256" key="1">
    <source>
        <dbReference type="ARBA" id="ARBA00004123"/>
    </source>
</evidence>
<reference evidence="11" key="1">
    <citation type="submission" date="2022-05" db="EMBL/GenBank/DDBJ databases">
        <authorList>
            <person name="Okamura Y."/>
        </authorList>
    </citation>
    <scope>NUCLEOTIDE SEQUENCE</scope>
</reference>
<dbReference type="PANTHER" id="PTHR24169:SF28">
    <property type="entry name" value="NUCLEAR FACTOR NF-KAPPA-B P110 SUBUNIT"/>
    <property type="match status" value="1"/>
</dbReference>
<evidence type="ECO:0000256" key="7">
    <source>
        <dbReference type="ARBA" id="ARBA00023242"/>
    </source>
</evidence>
<comment type="caution">
    <text evidence="11">The sequence shown here is derived from an EMBL/GenBank/DDBJ whole genome shotgun (WGS) entry which is preliminary data.</text>
</comment>
<feature type="domain" description="RHD" evidence="10">
    <location>
        <begin position="51"/>
        <end position="230"/>
    </location>
</feature>
<dbReference type="GO" id="GO:0048468">
    <property type="term" value="P:cell development"/>
    <property type="evidence" value="ECO:0007669"/>
    <property type="project" value="UniProtKB-ARBA"/>
</dbReference>
<dbReference type="InterPro" id="IPR011029">
    <property type="entry name" value="DEATH-like_dom_sf"/>
</dbReference>
<dbReference type="Pfam" id="PF16179">
    <property type="entry name" value="RHD_dimer"/>
    <property type="match status" value="1"/>
</dbReference>
<dbReference type="Gene3D" id="1.10.533.10">
    <property type="entry name" value="Death Domain, Fas"/>
    <property type="match status" value="1"/>
</dbReference>
<evidence type="ECO:0000313" key="11">
    <source>
        <dbReference type="EMBL" id="CAH4035723.1"/>
    </source>
</evidence>
<dbReference type="Gene3D" id="2.60.40.10">
    <property type="entry name" value="Immunoglobulins"/>
    <property type="match status" value="1"/>
</dbReference>
<dbReference type="Pfam" id="PF12796">
    <property type="entry name" value="Ank_2"/>
    <property type="match status" value="2"/>
</dbReference>
<dbReference type="SMART" id="SM00429">
    <property type="entry name" value="IPT"/>
    <property type="match status" value="1"/>
</dbReference>
<dbReference type="InterPro" id="IPR011539">
    <property type="entry name" value="RHD_DNA_bind_dom"/>
</dbReference>
<dbReference type="GO" id="GO:0000981">
    <property type="term" value="F:DNA-binding transcription factor activity, RNA polymerase II-specific"/>
    <property type="evidence" value="ECO:0007669"/>
    <property type="project" value="TreeGrafter"/>
</dbReference>
<feature type="repeat" description="ANK" evidence="8">
    <location>
        <begin position="613"/>
        <end position="645"/>
    </location>
</feature>
<dbReference type="InterPro" id="IPR014756">
    <property type="entry name" value="Ig_E-set"/>
</dbReference>
<comment type="subcellular location">
    <subcellularLocation>
        <location evidence="1">Nucleus</location>
    </subcellularLocation>
</comment>
<dbReference type="SMART" id="SM00248">
    <property type="entry name" value="ANK"/>
    <property type="match status" value="5"/>
</dbReference>
<evidence type="ECO:0000259" key="10">
    <source>
        <dbReference type="PROSITE" id="PS50254"/>
    </source>
</evidence>
<evidence type="ECO:0000256" key="6">
    <source>
        <dbReference type="ARBA" id="ARBA00023163"/>
    </source>
</evidence>
<dbReference type="SUPFAM" id="SSF81296">
    <property type="entry name" value="E set domains"/>
    <property type="match status" value="1"/>
</dbReference>
<dbReference type="PROSITE" id="PS50254">
    <property type="entry name" value="REL_2"/>
    <property type="match status" value="1"/>
</dbReference>
<keyword evidence="4" id="KW-0238">DNA-binding</keyword>
<dbReference type="InterPro" id="IPR032397">
    <property type="entry name" value="RHD_dimer"/>
</dbReference>
<dbReference type="Pfam" id="PF00554">
    <property type="entry name" value="RHD_DNA_bind"/>
    <property type="match status" value="1"/>
</dbReference>
<accession>A0A9P0TYB1</accession>
<dbReference type="GO" id="GO:0000978">
    <property type="term" value="F:RNA polymerase II cis-regulatory region sequence-specific DNA binding"/>
    <property type="evidence" value="ECO:0007669"/>
    <property type="project" value="TreeGrafter"/>
</dbReference>
<dbReference type="InterPro" id="IPR002909">
    <property type="entry name" value="IPT_dom"/>
</dbReference>
<keyword evidence="2" id="KW-0805">Transcription regulation</keyword>
<dbReference type="GO" id="GO:0007165">
    <property type="term" value="P:signal transduction"/>
    <property type="evidence" value="ECO:0007669"/>
    <property type="project" value="InterPro"/>
</dbReference>
<gene>
    <name evidence="11" type="ORF">PIBRA_LOCUS11758</name>
</gene>
<evidence type="ECO:0000256" key="5">
    <source>
        <dbReference type="ARBA" id="ARBA00023159"/>
    </source>
</evidence>
<dbReference type="InterPro" id="IPR013783">
    <property type="entry name" value="Ig-like_fold"/>
</dbReference>
<dbReference type="InterPro" id="IPR008967">
    <property type="entry name" value="p53-like_TF_DNA-bd_sf"/>
</dbReference>
<feature type="region of interest" description="Disordered" evidence="9">
    <location>
        <begin position="818"/>
        <end position="838"/>
    </location>
</feature>
<organism evidence="11 12">
    <name type="scientific">Pieris brassicae</name>
    <name type="common">White butterfly</name>
    <name type="synonym">Large white butterfly</name>
    <dbReference type="NCBI Taxonomy" id="7116"/>
    <lineage>
        <taxon>Eukaryota</taxon>
        <taxon>Metazoa</taxon>
        <taxon>Ecdysozoa</taxon>
        <taxon>Arthropoda</taxon>
        <taxon>Hexapoda</taxon>
        <taxon>Insecta</taxon>
        <taxon>Pterygota</taxon>
        <taxon>Neoptera</taxon>
        <taxon>Endopterygota</taxon>
        <taxon>Lepidoptera</taxon>
        <taxon>Glossata</taxon>
        <taxon>Ditrysia</taxon>
        <taxon>Papilionoidea</taxon>
        <taxon>Pieridae</taxon>
        <taxon>Pierinae</taxon>
        <taxon>Pieris</taxon>
    </lineage>
</organism>
<keyword evidence="6" id="KW-0804">Transcription</keyword>
<proteinExistence type="predicted"/>
<evidence type="ECO:0000256" key="8">
    <source>
        <dbReference type="PROSITE-ProRule" id="PRU00023"/>
    </source>
</evidence>
<keyword evidence="12" id="KW-1185">Reference proteome</keyword>
<dbReference type="SUPFAM" id="SSF49417">
    <property type="entry name" value="p53-like transcription factors"/>
    <property type="match status" value="1"/>
</dbReference>
<keyword evidence="3 8" id="KW-0040">ANK repeat</keyword>
<evidence type="ECO:0000313" key="12">
    <source>
        <dbReference type="Proteomes" id="UP001152562"/>
    </source>
</evidence>
<dbReference type="AlphaFoldDB" id="A0A9P0TYB1"/>
<feature type="region of interest" description="Disordered" evidence="9">
    <location>
        <begin position="1"/>
        <end position="31"/>
    </location>
</feature>
<dbReference type="GO" id="GO:0048731">
    <property type="term" value="P:system development"/>
    <property type="evidence" value="ECO:0007669"/>
    <property type="project" value="UniProtKB-ARBA"/>
</dbReference>
<feature type="compositionally biased region" description="Low complexity" evidence="9">
    <location>
        <begin position="15"/>
        <end position="29"/>
    </location>
</feature>
<dbReference type="GO" id="GO:0005737">
    <property type="term" value="C:cytoplasm"/>
    <property type="evidence" value="ECO:0007669"/>
    <property type="project" value="InterPro"/>
</dbReference>
<dbReference type="GO" id="GO:0005634">
    <property type="term" value="C:nucleus"/>
    <property type="evidence" value="ECO:0007669"/>
    <property type="project" value="UniProtKB-SubCell"/>
</dbReference>
<evidence type="ECO:0000256" key="4">
    <source>
        <dbReference type="ARBA" id="ARBA00023125"/>
    </source>
</evidence>
<protein>
    <recommendedName>
        <fullName evidence="10">RHD domain-containing protein</fullName>
    </recommendedName>
</protein>
<keyword evidence="5" id="KW-0010">Activator</keyword>
<sequence length="921" mass="103386">MSSEHDMSDVSNLESSSSRGSQYSPYSSPTHTVPNLANGFTELRCDDTYKDNKPYLKIIEQPMDYFRFRYKSEMLGTHGCLLGRNSVSGKLKTHPTVELCNYTGSAIIRCNLARHNDTTDHPHKLTDEDQDREVFSNVPTQGSYKVGFNGMGIIHSAKKDIPTLLYKKYSQDMEQSEFNERKLRMRCEAETKNINLNIVRLKFTAHDVNSGELLCPPIFSDPINNMKSAATNDPKICRVSKRYGKAKGGDTVFIFVEKVSKKNIKIRFFELDEDGERVWETFAKFGSCDVHHQYGIVFTTPAYRPTSKNVKVFFELLRPSDGRTSEPKEFHYIADFCSREKKRKAESSYSSISSGGSIKSISDLPLTIDFVNQPNKEMEINEIPVLPNLSYVPPTPPSNLDAMMGDALLYNVSQPAAPHYESPMLGQPNVPPPPVIQLDSTEMNRLLEDCPHIPSEERKRFLDLDLSEYFRSFDEHLSQPGDIHGMSFIRSASLVADSGRPVVRGNYESKDDPAKKSHESIRNKTEYTAVYSTEDGKEVKMLVRELCEIIKSKITTKRQILKEKLRRLFGLRLDNGDSFLHMTLCSNQPSLQFIVKLIHDLKITGLLNIQNDRMQTVLHLAIMNDREDLIPMLISNGCNPMLEDEEGNNAFHYAVICRTCLEPLLNEVKTANVSVNINAFNYDKQTALHLSAIYGCETSARLLLKAGAISTVRDSEGRTALHLAASNTSSGLEVVKCLVDSMAPSDIDTVDGRGHTALQDVCDSLLGPHSLQIAKTLLDKKADPTKCDTSGAMAFKLAKNKPELMQLLRQYATYSEDDIKSEPEDYESADEGEPSELSDLSQYVHEVAAILDTSGGWRELAKRLHRDAMMKFFESTPSPTTTLLNNIKELNDNVTSRSLALLLDDMGEKDAAAIIKSRIIE</sequence>
<name>A0A9P0TYB1_PIEBR</name>
<dbReference type="Proteomes" id="UP001152562">
    <property type="component" value="Unassembled WGS sequence"/>
</dbReference>
<evidence type="ECO:0000256" key="9">
    <source>
        <dbReference type="SAM" id="MobiDB-lite"/>
    </source>
</evidence>
<dbReference type="InterPro" id="IPR000451">
    <property type="entry name" value="NFkB/Dor"/>
</dbReference>
<dbReference type="InterPro" id="IPR036770">
    <property type="entry name" value="Ankyrin_rpt-contain_sf"/>
</dbReference>
<dbReference type="PROSITE" id="PS50088">
    <property type="entry name" value="ANK_REPEAT"/>
    <property type="match status" value="3"/>
</dbReference>
<keyword evidence="7" id="KW-0539">Nucleus</keyword>
<dbReference type="EMBL" id="CALOZG010000042">
    <property type="protein sequence ID" value="CAH4035723.1"/>
    <property type="molecule type" value="Genomic_DNA"/>
</dbReference>
<dbReference type="InterPro" id="IPR000488">
    <property type="entry name" value="Death_dom"/>
</dbReference>
<evidence type="ECO:0000256" key="3">
    <source>
        <dbReference type="ARBA" id="ARBA00023043"/>
    </source>
</evidence>
<dbReference type="Gene3D" id="1.25.40.20">
    <property type="entry name" value="Ankyrin repeat-containing domain"/>
    <property type="match status" value="1"/>
</dbReference>
<dbReference type="SUPFAM" id="SSF48403">
    <property type="entry name" value="Ankyrin repeat"/>
    <property type="match status" value="1"/>
</dbReference>